<dbReference type="PANTHER" id="PTHR21472:SF26">
    <property type="entry name" value="ENDONUCLEASE DOMAIN CONTAINING 1"/>
    <property type="match status" value="1"/>
</dbReference>
<feature type="domain" description="ENPP1-3/EXOG-like endonuclease/phosphodiesterase" evidence="2">
    <location>
        <begin position="57"/>
        <end position="268"/>
    </location>
</feature>
<accession>A0A7K6NGK2</accession>
<keyword evidence="5" id="KW-1185">Reference proteome</keyword>
<feature type="domain" description="DNA/RNA non-specific endonuclease/pyrophosphatase/phosphodiesterase" evidence="3">
    <location>
        <begin position="56"/>
        <end position="263"/>
    </location>
</feature>
<reference evidence="4 5" key="1">
    <citation type="submission" date="2019-09" db="EMBL/GenBank/DDBJ databases">
        <title>Bird 10,000 Genomes (B10K) Project - Family phase.</title>
        <authorList>
            <person name="Zhang G."/>
        </authorList>
    </citation>
    <scope>NUCLEOTIDE SEQUENCE [LARGE SCALE GENOMIC DNA]</scope>
    <source>
        <strain evidence="4">B10K-DU-029-80</strain>
        <tissue evidence="4">Muscle</tissue>
    </source>
</reference>
<dbReference type="PANTHER" id="PTHR21472">
    <property type="entry name" value="ENDONUCLEASE DOMAIN-CONTAINING 1 PROTEIN ENDOD1"/>
    <property type="match status" value="1"/>
</dbReference>
<dbReference type="SUPFAM" id="SSF54060">
    <property type="entry name" value="His-Me finger endonucleases"/>
    <property type="match status" value="1"/>
</dbReference>
<dbReference type="EMBL" id="VZRU01009609">
    <property type="protein sequence ID" value="NWW48048.1"/>
    <property type="molecule type" value="Genomic_DNA"/>
</dbReference>
<feature type="chain" id="PRO_5029715546" evidence="1">
    <location>
        <begin position="20"/>
        <end position="276"/>
    </location>
</feature>
<dbReference type="InterPro" id="IPR039015">
    <property type="entry name" value="ENDOD1"/>
</dbReference>
<feature type="non-terminal residue" evidence="4">
    <location>
        <position position="276"/>
    </location>
</feature>
<dbReference type="GO" id="GO:0016787">
    <property type="term" value="F:hydrolase activity"/>
    <property type="evidence" value="ECO:0007669"/>
    <property type="project" value="InterPro"/>
</dbReference>
<dbReference type="InterPro" id="IPR001604">
    <property type="entry name" value="Endo_G_ENPP1-like_dom"/>
</dbReference>
<dbReference type="GO" id="GO:0003676">
    <property type="term" value="F:nucleic acid binding"/>
    <property type="evidence" value="ECO:0007669"/>
    <property type="project" value="InterPro"/>
</dbReference>
<evidence type="ECO:0000259" key="3">
    <source>
        <dbReference type="SMART" id="SM00892"/>
    </source>
</evidence>
<evidence type="ECO:0000313" key="5">
    <source>
        <dbReference type="Proteomes" id="UP000565207"/>
    </source>
</evidence>
<organism evidence="4 5">
    <name type="scientific">Pedionomus torquatus</name>
    <name type="common">Plains-wanderer</name>
    <dbReference type="NCBI Taxonomy" id="227192"/>
    <lineage>
        <taxon>Eukaryota</taxon>
        <taxon>Metazoa</taxon>
        <taxon>Chordata</taxon>
        <taxon>Craniata</taxon>
        <taxon>Vertebrata</taxon>
        <taxon>Euteleostomi</taxon>
        <taxon>Archelosauria</taxon>
        <taxon>Archosauria</taxon>
        <taxon>Dinosauria</taxon>
        <taxon>Saurischia</taxon>
        <taxon>Theropoda</taxon>
        <taxon>Coelurosauria</taxon>
        <taxon>Aves</taxon>
        <taxon>Neognathae</taxon>
        <taxon>Neoaves</taxon>
        <taxon>Charadriiformes</taxon>
        <taxon>Pedionomidae</taxon>
        <taxon>Pedionomus</taxon>
    </lineage>
</organism>
<dbReference type="SMART" id="SM00477">
    <property type="entry name" value="NUC"/>
    <property type="match status" value="1"/>
</dbReference>
<proteinExistence type="predicted"/>
<dbReference type="Proteomes" id="UP000565207">
    <property type="component" value="Unassembled WGS sequence"/>
</dbReference>
<dbReference type="InterPro" id="IPR020821">
    <property type="entry name" value="ENPP1-3/EXOG-like_nuc-like"/>
</dbReference>
<dbReference type="Pfam" id="PF01223">
    <property type="entry name" value="Endonuclease_NS"/>
    <property type="match status" value="1"/>
</dbReference>
<dbReference type="InterPro" id="IPR044925">
    <property type="entry name" value="His-Me_finger_sf"/>
</dbReference>
<dbReference type="GO" id="GO:0046872">
    <property type="term" value="F:metal ion binding"/>
    <property type="evidence" value="ECO:0007669"/>
    <property type="project" value="InterPro"/>
</dbReference>
<name>A0A7K6NGK2_PEDTO</name>
<keyword evidence="1" id="KW-0732">Signal</keyword>
<evidence type="ECO:0000313" key="4">
    <source>
        <dbReference type="EMBL" id="NWW48048.1"/>
    </source>
</evidence>
<feature type="signal peptide" evidence="1">
    <location>
        <begin position="1"/>
        <end position="19"/>
    </location>
</feature>
<gene>
    <name evidence="4" type="primary">Endod1_2</name>
    <name evidence="4" type="ORF">PEDTOR_R12462</name>
</gene>
<dbReference type="Gene3D" id="3.40.570.10">
    <property type="entry name" value="Extracellular Endonuclease, subunit A"/>
    <property type="match status" value="1"/>
</dbReference>
<dbReference type="AlphaFoldDB" id="A0A7K6NGK2"/>
<dbReference type="InterPro" id="IPR044929">
    <property type="entry name" value="DNA/RNA_non-sp_Endonuclease_sf"/>
</dbReference>
<sequence>MLLLLLLQVFASCLWLGHSEVVADFQSCPQFFFQATPPSKALLPNSAAYICQRFNNQHYYATLYNRDMRIPVYSAYLYDPQNTTKPGNVWMIEPQLLGTNYPNAMEKEKKFMHESNVTLQQIMVTQAVSGDYKNLKDFDHGHMSPSYHRPTFNSKKSTFTLTNVVPQYKELNDGKWSYYEMQIMINKTKGCNTTYVVVGAVPGNNFIGGDRVNIPSHIWSSACCEMDNNQMNAWGVIAENDKNEIELLSLGDLENRLNKLYNKPDVSLFHSDCPRQ</sequence>
<dbReference type="SMART" id="SM00892">
    <property type="entry name" value="Endonuclease_NS"/>
    <property type="match status" value="1"/>
</dbReference>
<evidence type="ECO:0000259" key="2">
    <source>
        <dbReference type="SMART" id="SM00477"/>
    </source>
</evidence>
<comment type="caution">
    <text evidence="4">The sequence shown here is derived from an EMBL/GenBank/DDBJ whole genome shotgun (WGS) entry which is preliminary data.</text>
</comment>
<protein>
    <submittedName>
        <fullName evidence="4">ENDD1 protein</fullName>
    </submittedName>
</protein>
<evidence type="ECO:0000256" key="1">
    <source>
        <dbReference type="SAM" id="SignalP"/>
    </source>
</evidence>
<feature type="non-terminal residue" evidence="4">
    <location>
        <position position="1"/>
    </location>
</feature>